<keyword evidence="1" id="KW-0238">DNA-binding</keyword>
<feature type="site" description="Interaction with host RNAP" evidence="1">
    <location>
        <position position="70"/>
    </location>
</feature>
<keyword evidence="3" id="KW-1185">Reference proteome</keyword>
<feature type="region of interest" description="Interaction with host RNAP core and recognition of the promoter specific element" evidence="1">
    <location>
        <begin position="13"/>
        <end position="113"/>
    </location>
</feature>
<comment type="function">
    <text evidence="1">Plays a role in the transcription of the viral late genes by acting as a late promoter recognition subunit. Associates with host RNA polymerase (RNAP) core and thus replaces the host sigma-70/rpoD subunit in the complex. May also play a role in DNA packaging by interacting with the terminase subunit gp17.</text>
</comment>
<keyword evidence="1" id="KW-0731">Sigma factor</keyword>
<dbReference type="OrthoDB" id="11446at10239"/>
<dbReference type="GO" id="GO:0003677">
    <property type="term" value="F:DNA binding"/>
    <property type="evidence" value="ECO:0007669"/>
    <property type="project" value="UniProtKB-UniRule"/>
</dbReference>
<keyword evidence="1" id="KW-0548">Nucleotidyltransferase</keyword>
<dbReference type="EMBL" id="KF582788">
    <property type="protein sequence ID" value="AIA80082.1"/>
    <property type="molecule type" value="Genomic_DNA"/>
</dbReference>
<dbReference type="GO" id="GO:0016779">
    <property type="term" value="F:nucleotidyltransferase activity"/>
    <property type="evidence" value="ECO:0007669"/>
    <property type="project" value="UniProtKB-KW"/>
</dbReference>
<evidence type="ECO:0000313" key="3">
    <source>
        <dbReference type="Proteomes" id="UP000019733"/>
    </source>
</evidence>
<sequence length="185" mass="21547">MTEQKPKNNYVNNKELLAAIIEWKKELLNNKDPNKIIRQNDTIGLAIMLIAEGLSKRFNFSGYTQSWKQEMIADGIEASIKGLHNFDETKYNNPHAYITRACFNAFVQRIKKERKEVAKKYSYFVHNVYDSHDDDMVALVDETFIQDIYDKMTHYEESAYKAPGAEKKEVVSDSPSLDFLYEDDN</sequence>
<evidence type="ECO:0000256" key="1">
    <source>
        <dbReference type="HAMAP-Rule" id="MF_04164"/>
    </source>
</evidence>
<comment type="subunit">
    <text evidence="1">Interacts with the host RNA polymerase catalytic core formed by RpoA, RpoB, RpoC and RpoZ to form the RNAP-gp55 holoenzyme. Part of the transcription activation complex containing host RNAP, the viral RNA polymerase sigma-like factor, the late transcription coactivator, and the sliding clamp. Interacts with the terminase large subunit; this interaction may load the terminase onto DNA for packaging.</text>
</comment>
<organism evidence="2 3">
    <name type="scientific">Escherichia phage vB_EcoM_JS09</name>
    <dbReference type="NCBI Taxonomy" id="1430444"/>
    <lineage>
        <taxon>Viruses</taxon>
        <taxon>Duplodnaviria</taxon>
        <taxon>Heunggongvirae</taxon>
        <taxon>Uroviricota</taxon>
        <taxon>Caudoviricetes</taxon>
        <taxon>Pantevenvirales</taxon>
        <taxon>Straboviridae</taxon>
        <taxon>Tevenvirinae</taxon>
        <taxon>Mosigvirus</taxon>
        <taxon>Mosigvirus JS09</taxon>
    </lineage>
</organism>
<evidence type="ECO:0000313" key="2">
    <source>
        <dbReference type="EMBL" id="AIA80082.1"/>
    </source>
</evidence>
<proteinExistence type="inferred from homology"/>
<accession>A0A060BH56</accession>
<keyword evidence="1" id="KW-0804">Transcription</keyword>
<keyword evidence="1" id="KW-0945">Host-virus interaction</keyword>
<dbReference type="GO" id="GO:0019086">
    <property type="term" value="P:late viral transcription"/>
    <property type="evidence" value="ECO:0007669"/>
    <property type="project" value="UniProtKB-UniRule"/>
</dbReference>
<keyword evidence="1" id="KW-0805">Transcription regulation</keyword>
<name>A0A060BH56_9CAUD</name>
<reference evidence="2" key="1">
    <citation type="submission" date="2015-07" db="EMBL/GenBank/DDBJ databases">
        <title>Isolation and characterization of a novel lytic T4-like coliphage vB_EcoM_JS09 infecting APEC.</title>
        <authorList>
            <person name="Zhou Y."/>
            <person name="Bao H.D."/>
            <person name="Zhang H."/>
            <person name="Wang R."/>
        </authorList>
    </citation>
    <scope>NUCLEOTIDE SEQUENCE</scope>
</reference>
<feature type="site" description="Interaction with host RNAP" evidence="1">
    <location>
        <position position="74"/>
    </location>
</feature>
<dbReference type="HAMAP" id="MF_04164">
    <property type="entry name" value="T4_Sigma_like_factor"/>
    <property type="match status" value="1"/>
</dbReference>
<dbReference type="GO" id="GO:0016987">
    <property type="term" value="F:sigma factor activity"/>
    <property type="evidence" value="ECO:0007669"/>
    <property type="project" value="UniProtKB-UniRule"/>
</dbReference>
<dbReference type="KEGG" id="vg:19524840"/>
<gene>
    <name evidence="2" type="ORF">JS09_0115</name>
</gene>
<keyword evidence="1" id="KW-1195">Viral transcription</keyword>
<feature type="site" description="Interaction with host RNAP" evidence="1">
    <location>
        <position position="77"/>
    </location>
</feature>
<dbReference type="Proteomes" id="UP000019733">
    <property type="component" value="Segment"/>
</dbReference>
<comment type="similarity">
    <text evidence="1">Belongs to the Tevenvirinae RNA polymerase sigma-like factor family.</text>
</comment>
<protein>
    <recommendedName>
        <fullName evidence="1">RNA polymerase sigma-like factor</fullName>
    </recommendedName>
    <alternativeName>
        <fullName evidence="1">Promoter specificity factor</fullName>
    </alternativeName>
</protein>
<dbReference type="RefSeq" id="YP_009037438.1">
    <property type="nucleotide sequence ID" value="NC_024124.2"/>
</dbReference>
<dbReference type="InterPro" id="IPR046386">
    <property type="entry name" value="T4_sigma-like_factor"/>
</dbReference>
<dbReference type="GeneID" id="19524840"/>
<feature type="DNA-binding region" evidence="1">
    <location>
        <position position="114"/>
    </location>
</feature>
<keyword evidence="1" id="KW-0808">Transferase</keyword>